<feature type="compositionally biased region" description="Polar residues" evidence="1">
    <location>
        <begin position="57"/>
        <end position="69"/>
    </location>
</feature>
<organism evidence="2 3">
    <name type="scientific">Coccidioides posadasii (strain C735)</name>
    <name type="common">Valley fever fungus</name>
    <dbReference type="NCBI Taxonomy" id="222929"/>
    <lineage>
        <taxon>Eukaryota</taxon>
        <taxon>Fungi</taxon>
        <taxon>Dikarya</taxon>
        <taxon>Ascomycota</taxon>
        <taxon>Pezizomycotina</taxon>
        <taxon>Eurotiomycetes</taxon>
        <taxon>Eurotiomycetidae</taxon>
        <taxon>Onygenales</taxon>
        <taxon>Onygenaceae</taxon>
        <taxon>Coccidioides</taxon>
    </lineage>
</organism>
<dbReference type="EMBL" id="ACFW01000015">
    <property type="protein sequence ID" value="EER28365.1"/>
    <property type="molecule type" value="Genomic_DNA"/>
</dbReference>
<dbReference type="AlphaFoldDB" id="C5P3U7"/>
<evidence type="ECO:0000256" key="1">
    <source>
        <dbReference type="SAM" id="MobiDB-lite"/>
    </source>
</evidence>
<reference evidence="2 3" key="1">
    <citation type="journal article" date="2009" name="Genome Res.">
        <title>Comparative genomic analyses of the human fungal pathogens Coccidioides and their relatives.</title>
        <authorList>
            <person name="Sharpton T.J."/>
            <person name="Stajich J.E."/>
            <person name="Rounsley S.D."/>
            <person name="Gardner M.J."/>
            <person name="Wortman J.R."/>
            <person name="Jordar V.S."/>
            <person name="Maiti R."/>
            <person name="Kodira C.D."/>
            <person name="Neafsey D.E."/>
            <person name="Zeng Q."/>
            <person name="Hung C.-Y."/>
            <person name="McMahan C."/>
            <person name="Muszewska A."/>
            <person name="Grynberg M."/>
            <person name="Mandel M.A."/>
            <person name="Kellner E.M."/>
            <person name="Barker B.M."/>
            <person name="Galgiani J.N."/>
            <person name="Orbach M.J."/>
            <person name="Kirkland T.N."/>
            <person name="Cole G.T."/>
            <person name="Henn M.R."/>
            <person name="Birren B.W."/>
            <person name="Taylor J.W."/>
        </authorList>
    </citation>
    <scope>NUCLEOTIDE SEQUENCE [LARGE SCALE GENOMIC DNA]</scope>
    <source>
        <strain evidence="3">C735</strain>
    </source>
</reference>
<dbReference type="HOGENOM" id="CLU_033343_0_0_1"/>
<feature type="compositionally biased region" description="Basic and acidic residues" evidence="1">
    <location>
        <begin position="194"/>
        <end position="217"/>
    </location>
</feature>
<sequence>MPLSKHTTSKRRRTPFITPEVNSSTAGVSSASNGKQTGRKVSLAVSLQSFANRTFQSLPRRVNTGSDNADATAAPKLRHSSAKLLISRPVSKLPIPQSRPSTSSSIVRIPPSGSNVPPVPPLPARGSESRIPTSSRIPAPTARQLELEPRAANSDSKADTCANSRTSGYNHFSPQPKPFVAYEDVKALTRNKASPKDKQQGLETLKVKDSKSERDTITGKPANSTPFRKRMISFSHRRISATASGKSIRASDMGIPKSTSMTAITSSRRASEIPPVCSFHSLHAPPSSQVKSPSTCGLNIGANPGQTPDRATSHTHRTLSNASGATSLTCSPRERDLPLPPIPSLPKSYSVGNVRIDGQTEKTPLPVSYQTPASPRTPEDTRAHMSSMSTLGHTHDAPKPKDSKRSSRPSDAVLNCYVTAKYSTVSAHITEPLLDLTPPRPTHSPAHVCLRSASPRTLPVKACKRTEENVNLVRASAHDITPSKKILKLTVKFYQVTRAKPQQYWLGRLSTLVNGLQYEDAFNEPDPYITYRAPSRTKILKTCGIESAEEFNIKRAFAALERACMTDEATKSLNEFKEEYERKYTKSGTPKPDKGSRTGMRGRQTAIRMKMNTEEKD</sequence>
<accession>C5P3U7</accession>
<feature type="region of interest" description="Disordered" evidence="1">
    <location>
        <begin position="306"/>
        <end position="410"/>
    </location>
</feature>
<feature type="compositionally biased region" description="Basic and acidic residues" evidence="1">
    <location>
        <begin position="393"/>
        <end position="405"/>
    </location>
</feature>
<feature type="region of interest" description="Disordered" evidence="1">
    <location>
        <begin position="57"/>
        <end position="176"/>
    </location>
</feature>
<comment type="caution">
    <text evidence="2">The sequence shown here is derived from an EMBL/GenBank/DDBJ whole genome shotgun (WGS) entry which is preliminary data.</text>
</comment>
<feature type="region of interest" description="Disordered" evidence="1">
    <location>
        <begin position="190"/>
        <end position="226"/>
    </location>
</feature>
<dbReference type="Proteomes" id="UP000009084">
    <property type="component" value="Unassembled WGS sequence"/>
</dbReference>
<dbReference type="OrthoDB" id="3557758at2759"/>
<feature type="region of interest" description="Disordered" evidence="1">
    <location>
        <begin position="579"/>
        <end position="617"/>
    </location>
</feature>
<protein>
    <submittedName>
        <fullName evidence="2">Uncharacterized protein</fullName>
    </submittedName>
</protein>
<name>C5P3U7_COCP7</name>
<gene>
    <name evidence="2" type="ORF">CPC735_062380</name>
</gene>
<feature type="region of interest" description="Disordered" evidence="1">
    <location>
        <begin position="1"/>
        <end position="41"/>
    </location>
</feature>
<feature type="compositionally biased region" description="Polar residues" evidence="1">
    <location>
        <begin position="318"/>
        <end position="330"/>
    </location>
</feature>
<dbReference type="VEuPathDB" id="FungiDB:CPC735_062380"/>
<feature type="compositionally biased region" description="Polar residues" evidence="1">
    <location>
        <begin position="20"/>
        <end position="36"/>
    </location>
</feature>
<proteinExistence type="predicted"/>
<evidence type="ECO:0000313" key="2">
    <source>
        <dbReference type="EMBL" id="EER28365.1"/>
    </source>
</evidence>
<evidence type="ECO:0000313" key="3">
    <source>
        <dbReference type="Proteomes" id="UP000009084"/>
    </source>
</evidence>
<feature type="compositionally biased region" description="Polar residues" evidence="1">
    <location>
        <begin position="161"/>
        <end position="173"/>
    </location>
</feature>